<accession>A0AAU9VLH3</accession>
<dbReference type="AlphaFoldDB" id="A0AAU9VLH3"/>
<dbReference type="Proteomes" id="UP001159428">
    <property type="component" value="Unassembled WGS sequence"/>
</dbReference>
<feature type="compositionally biased region" description="Basic and acidic residues" evidence="1">
    <location>
        <begin position="182"/>
        <end position="193"/>
    </location>
</feature>
<evidence type="ECO:0000313" key="3">
    <source>
        <dbReference type="Proteomes" id="UP001159428"/>
    </source>
</evidence>
<gene>
    <name evidence="2" type="ORF">PMEA_00011019</name>
</gene>
<feature type="region of interest" description="Disordered" evidence="1">
    <location>
        <begin position="177"/>
        <end position="223"/>
    </location>
</feature>
<evidence type="ECO:0000256" key="1">
    <source>
        <dbReference type="SAM" id="MobiDB-lite"/>
    </source>
</evidence>
<keyword evidence="3" id="KW-1185">Reference proteome</keyword>
<evidence type="ECO:0008006" key="4">
    <source>
        <dbReference type="Google" id="ProtNLM"/>
    </source>
</evidence>
<dbReference type="PANTHER" id="PTHR14659:SF1">
    <property type="entry name" value="ALPHA- AND GAMMA-ADAPTIN-BINDING PROTEIN P34"/>
    <property type="match status" value="1"/>
</dbReference>
<comment type="caution">
    <text evidence="2">The sequence shown here is derived from an EMBL/GenBank/DDBJ whole genome shotgun (WGS) entry which is preliminary data.</text>
</comment>
<evidence type="ECO:0000313" key="2">
    <source>
        <dbReference type="EMBL" id="CAH3033236.1"/>
    </source>
</evidence>
<name>A0AAU9VLH3_9CNID</name>
<proteinExistence type="predicted"/>
<reference evidence="2 3" key="1">
    <citation type="submission" date="2022-05" db="EMBL/GenBank/DDBJ databases">
        <authorList>
            <consortium name="Genoscope - CEA"/>
            <person name="William W."/>
        </authorList>
    </citation>
    <scope>NUCLEOTIDE SEQUENCE [LARGE SCALE GENOMIC DNA]</scope>
</reference>
<protein>
    <recommendedName>
        <fullName evidence="4">Alpha-and gamma-adaptin-binding protein p34</fullName>
    </recommendedName>
</protein>
<dbReference type="Gene3D" id="3.40.50.11960">
    <property type="match status" value="1"/>
</dbReference>
<dbReference type="PANTHER" id="PTHR14659">
    <property type="entry name" value="ALPHA- AND GAMMA-ADAPTIN-BINDING PROTEIN P34"/>
    <property type="match status" value="1"/>
</dbReference>
<organism evidence="2 3">
    <name type="scientific">Pocillopora meandrina</name>
    <dbReference type="NCBI Taxonomy" id="46732"/>
    <lineage>
        <taxon>Eukaryota</taxon>
        <taxon>Metazoa</taxon>
        <taxon>Cnidaria</taxon>
        <taxon>Anthozoa</taxon>
        <taxon>Hexacorallia</taxon>
        <taxon>Scleractinia</taxon>
        <taxon>Astrocoeniina</taxon>
        <taxon>Pocilloporidae</taxon>
        <taxon>Pocillopora</taxon>
    </lineage>
</organism>
<sequence>MADNVGQVLVVSCSSFLSSEDIIREMCKTEFSSPKELSNGSLIAYQWKIENKYYTADVQLCASSVSSLPPQCEFAANMNFQSVIIAFDLSEKSSFHNVKSWLSYVETQDPSVLLLLDSGKGNSSKESAKSEVVKWCLNNSFEFIEMNSEEEETEEEEDDFQEKTGIDRVVEALQCAEWPNMKMRENPRSHKGSEGTQQAKAVLSDDEKLSSNQAAAAERPPVFPLPTDDLELLSSLASDGNDNESFEELFQKLAVMKERASSLPATERKDYAEKVAIAFWRALGGSEEEIAGLGENDGDNSEDGEK</sequence>
<dbReference type="InterPro" id="IPR019341">
    <property type="entry name" value="Alpha/Gamma-adaptin-bd_p34"/>
</dbReference>
<dbReference type="EMBL" id="CALNXJ010000002">
    <property type="protein sequence ID" value="CAH3033236.1"/>
    <property type="molecule type" value="Genomic_DNA"/>
</dbReference>
<dbReference type="Pfam" id="PF10199">
    <property type="entry name" value="Adaptin_binding"/>
    <property type="match status" value="1"/>
</dbReference>